<dbReference type="AlphaFoldDB" id="A0A511QK63"/>
<evidence type="ECO:0000313" key="2">
    <source>
        <dbReference type="Proteomes" id="UP000321922"/>
    </source>
</evidence>
<dbReference type="Proteomes" id="UP000321922">
    <property type="component" value="Unassembled WGS sequence"/>
</dbReference>
<sequence length="114" mass="12619">MGNYEIVCQEKKEKCAVQTDEALSSLCGKKTQLESVFDVLLSHICNRYELMVERIDGTDLTLSGAENIILEVHRGDGIESMISSFSIGISSIETLLRDGAYIQAFAVLGRNLKF</sequence>
<organism evidence="1 2">
    <name type="scientific">Vibrio sagamiensis NBRC 104589</name>
    <dbReference type="NCBI Taxonomy" id="1219064"/>
    <lineage>
        <taxon>Bacteria</taxon>
        <taxon>Pseudomonadati</taxon>
        <taxon>Pseudomonadota</taxon>
        <taxon>Gammaproteobacteria</taxon>
        <taxon>Vibrionales</taxon>
        <taxon>Vibrionaceae</taxon>
        <taxon>Vibrio</taxon>
    </lineage>
</organism>
<dbReference type="RefSeq" id="WP_039983128.1">
    <property type="nucleotide sequence ID" value="NZ_BJXJ01000093.1"/>
</dbReference>
<comment type="caution">
    <text evidence="1">The sequence shown here is derived from an EMBL/GenBank/DDBJ whole genome shotgun (WGS) entry which is preliminary data.</text>
</comment>
<keyword evidence="2" id="KW-1185">Reference proteome</keyword>
<name>A0A511QK63_9VIBR</name>
<gene>
    <name evidence="1" type="ORF">VSA01S_38110</name>
</gene>
<protein>
    <submittedName>
        <fullName evidence="1">Uncharacterized protein</fullName>
    </submittedName>
</protein>
<accession>A0A511QK63</accession>
<dbReference type="EMBL" id="BJXJ01000093">
    <property type="protein sequence ID" value="GEM77699.1"/>
    <property type="molecule type" value="Genomic_DNA"/>
</dbReference>
<proteinExistence type="predicted"/>
<reference evidence="1 2" key="1">
    <citation type="submission" date="2019-07" db="EMBL/GenBank/DDBJ databases">
        <title>Whole genome shotgun sequence of Vibrio sagamiensis NBRC 104589.</title>
        <authorList>
            <person name="Hosoyama A."/>
            <person name="Uohara A."/>
            <person name="Ohji S."/>
            <person name="Ichikawa N."/>
        </authorList>
    </citation>
    <scope>NUCLEOTIDE SEQUENCE [LARGE SCALE GENOMIC DNA]</scope>
    <source>
        <strain evidence="1 2">NBRC 104589</strain>
    </source>
</reference>
<evidence type="ECO:0000313" key="1">
    <source>
        <dbReference type="EMBL" id="GEM77699.1"/>
    </source>
</evidence>